<dbReference type="EMBL" id="BSXS01007892">
    <property type="protein sequence ID" value="GME90692.1"/>
    <property type="molecule type" value="Genomic_DNA"/>
</dbReference>
<accession>A0ACB5TNA4</accession>
<sequence length="234" mass="26771">MKTMSSLVLVKDFDDFKIANVKLSLENKVFKLNYLGYCKLDEVTRMETCYTFHHGLDLLSVILKDIGLEMAQSIIGDPDVVSNELVDVYHQFLETSFGTYSYAFRAYLCSLLGEYLPYIMMIHFLFSTMALLLCFFLLCFLRDVTDKHKPTIFRIVGAIVFFASVSIVCTGCDLAVESSYIKTLHTLLEEFNVASLYFDPGFIIHCFILAFQVCSLFCLVLLMISKPWVGKTYK</sequence>
<evidence type="ECO:0000313" key="1">
    <source>
        <dbReference type="EMBL" id="GME90692.1"/>
    </source>
</evidence>
<proteinExistence type="predicted"/>
<protein>
    <submittedName>
        <fullName evidence="1">Unnamed protein product</fullName>
    </submittedName>
</protein>
<keyword evidence="2" id="KW-1185">Reference proteome</keyword>
<comment type="caution">
    <text evidence="1">The sequence shown here is derived from an EMBL/GenBank/DDBJ whole genome shotgun (WGS) entry which is preliminary data.</text>
</comment>
<organism evidence="1 2">
    <name type="scientific">Ambrosiozyma monospora</name>
    <name type="common">Yeast</name>
    <name type="synonym">Endomycopsis monosporus</name>
    <dbReference type="NCBI Taxonomy" id="43982"/>
    <lineage>
        <taxon>Eukaryota</taxon>
        <taxon>Fungi</taxon>
        <taxon>Dikarya</taxon>
        <taxon>Ascomycota</taxon>
        <taxon>Saccharomycotina</taxon>
        <taxon>Pichiomycetes</taxon>
        <taxon>Pichiales</taxon>
        <taxon>Pichiaceae</taxon>
        <taxon>Ambrosiozyma</taxon>
    </lineage>
</organism>
<evidence type="ECO:0000313" key="2">
    <source>
        <dbReference type="Proteomes" id="UP001165064"/>
    </source>
</evidence>
<name>A0ACB5TNA4_AMBMO</name>
<gene>
    <name evidence="1" type="ORF">Amon02_000875500</name>
</gene>
<reference evidence="1" key="1">
    <citation type="submission" date="2023-04" db="EMBL/GenBank/DDBJ databases">
        <title>Ambrosiozyma monospora NBRC 10751.</title>
        <authorList>
            <person name="Ichikawa N."/>
            <person name="Sato H."/>
            <person name="Tonouchi N."/>
        </authorList>
    </citation>
    <scope>NUCLEOTIDE SEQUENCE</scope>
    <source>
        <strain evidence="1">NBRC 10751</strain>
    </source>
</reference>
<dbReference type="Proteomes" id="UP001165064">
    <property type="component" value="Unassembled WGS sequence"/>
</dbReference>